<dbReference type="Proteomes" id="UP001501170">
    <property type="component" value="Unassembled WGS sequence"/>
</dbReference>
<evidence type="ECO:0000256" key="1">
    <source>
        <dbReference type="SAM" id="MobiDB-lite"/>
    </source>
</evidence>
<gene>
    <name evidence="2" type="ORF">GCM10009855_13680</name>
</gene>
<comment type="caution">
    <text evidence="2">The sequence shown here is derived from an EMBL/GenBank/DDBJ whole genome shotgun (WGS) entry which is preliminary data.</text>
</comment>
<dbReference type="EMBL" id="BAAARB010000005">
    <property type="protein sequence ID" value="GAA2375708.1"/>
    <property type="molecule type" value="Genomic_DNA"/>
</dbReference>
<sequence>MADENTPQRSTAPLFTRQPPPTPRLRTLETLDDVVDEIADREPVYIRYSHGPATDAEAGPSLDYEAAFTLPGLSVASLTPEPWWTRSPKPWIARRIRKYAELDAPDRYAWLLAGEVVGRGPDHEPLVRRVDVIARLAPQVLSEAAEVYEEMFEAGRDSRADASDG</sequence>
<proteinExistence type="predicted"/>
<organism evidence="2 3">
    <name type="scientific">Gordonia cholesterolivorans</name>
    <dbReference type="NCBI Taxonomy" id="559625"/>
    <lineage>
        <taxon>Bacteria</taxon>
        <taxon>Bacillati</taxon>
        <taxon>Actinomycetota</taxon>
        <taxon>Actinomycetes</taxon>
        <taxon>Mycobacteriales</taxon>
        <taxon>Gordoniaceae</taxon>
        <taxon>Gordonia</taxon>
    </lineage>
</organism>
<reference evidence="3" key="1">
    <citation type="journal article" date="2019" name="Int. J. Syst. Evol. Microbiol.">
        <title>The Global Catalogue of Microorganisms (GCM) 10K type strain sequencing project: providing services to taxonomists for standard genome sequencing and annotation.</title>
        <authorList>
            <consortium name="The Broad Institute Genomics Platform"/>
            <consortium name="The Broad Institute Genome Sequencing Center for Infectious Disease"/>
            <person name="Wu L."/>
            <person name="Ma J."/>
        </authorList>
    </citation>
    <scope>NUCLEOTIDE SEQUENCE [LARGE SCALE GENOMIC DNA]</scope>
    <source>
        <strain evidence="3">JCM 16227</strain>
    </source>
</reference>
<evidence type="ECO:0000313" key="3">
    <source>
        <dbReference type="Proteomes" id="UP001501170"/>
    </source>
</evidence>
<feature type="compositionally biased region" description="Polar residues" evidence="1">
    <location>
        <begin position="1"/>
        <end position="11"/>
    </location>
</feature>
<accession>A0ABP5UBE9</accession>
<dbReference type="RefSeq" id="WP_006895175.1">
    <property type="nucleotide sequence ID" value="NZ_BAAARB010000005.1"/>
</dbReference>
<evidence type="ECO:0000313" key="2">
    <source>
        <dbReference type="EMBL" id="GAA2375708.1"/>
    </source>
</evidence>
<protein>
    <submittedName>
        <fullName evidence="2">Uncharacterized protein</fullName>
    </submittedName>
</protein>
<keyword evidence="3" id="KW-1185">Reference proteome</keyword>
<dbReference type="InterPro" id="IPR046080">
    <property type="entry name" value="DUF6098"/>
</dbReference>
<dbReference type="Pfam" id="PF19593">
    <property type="entry name" value="DUF6098"/>
    <property type="match status" value="1"/>
</dbReference>
<feature type="region of interest" description="Disordered" evidence="1">
    <location>
        <begin position="1"/>
        <end position="26"/>
    </location>
</feature>
<name>A0ABP5UBE9_9ACTN</name>